<sequence length="102" mass="11474">MTERAREQCVSVQFVFSSDQLVFNILCIEWWQWKEWAGPWPYSGFQFCCLSPVDEPDTSKGVPYPRAPTPSFELTVLTGYVLGEGANAYCMGSGRVVAARLI</sequence>
<dbReference type="AlphaFoldDB" id="A0AAW1ZUN5"/>
<evidence type="ECO:0000313" key="2">
    <source>
        <dbReference type="Proteomes" id="UP001479290"/>
    </source>
</evidence>
<comment type="caution">
    <text evidence="1">The sequence shown here is derived from an EMBL/GenBank/DDBJ whole genome shotgun (WGS) entry which is preliminary data.</text>
</comment>
<keyword evidence="2" id="KW-1185">Reference proteome</keyword>
<accession>A0AAW1ZUN5</accession>
<evidence type="ECO:0000313" key="1">
    <source>
        <dbReference type="EMBL" id="KAK9965031.1"/>
    </source>
</evidence>
<protein>
    <submittedName>
        <fullName evidence="1">Uncharacterized protein</fullName>
    </submittedName>
</protein>
<proteinExistence type="predicted"/>
<reference evidence="1 2" key="1">
    <citation type="submission" date="2024-05" db="EMBL/GenBank/DDBJ databases">
        <title>A high-quality chromosomal-level genome assembly of Topmouth culter (Culter alburnus).</title>
        <authorList>
            <person name="Zhao H."/>
        </authorList>
    </citation>
    <scope>NUCLEOTIDE SEQUENCE [LARGE SCALE GENOMIC DNA]</scope>
    <source>
        <strain evidence="1">CATC2023</strain>
        <tissue evidence="1">Muscle</tissue>
    </source>
</reference>
<organism evidence="1 2">
    <name type="scientific">Culter alburnus</name>
    <name type="common">Topmouth culter</name>
    <dbReference type="NCBI Taxonomy" id="194366"/>
    <lineage>
        <taxon>Eukaryota</taxon>
        <taxon>Metazoa</taxon>
        <taxon>Chordata</taxon>
        <taxon>Craniata</taxon>
        <taxon>Vertebrata</taxon>
        <taxon>Euteleostomi</taxon>
        <taxon>Actinopterygii</taxon>
        <taxon>Neopterygii</taxon>
        <taxon>Teleostei</taxon>
        <taxon>Ostariophysi</taxon>
        <taxon>Cypriniformes</taxon>
        <taxon>Xenocyprididae</taxon>
        <taxon>Xenocypridinae</taxon>
        <taxon>Culter</taxon>
    </lineage>
</organism>
<name>A0AAW1ZUN5_CULAL</name>
<dbReference type="Proteomes" id="UP001479290">
    <property type="component" value="Unassembled WGS sequence"/>
</dbReference>
<dbReference type="EMBL" id="JAWDJR010000012">
    <property type="protein sequence ID" value="KAK9965031.1"/>
    <property type="molecule type" value="Genomic_DNA"/>
</dbReference>
<gene>
    <name evidence="1" type="ORF">ABG768_004145</name>
</gene>